<reference evidence="3 4" key="1">
    <citation type="submission" date="2020-04" db="EMBL/GenBank/DDBJ databases">
        <title>Enterovirga sp. isolate from soil.</title>
        <authorList>
            <person name="Chea S."/>
            <person name="Kim D.-U."/>
        </authorList>
    </citation>
    <scope>NUCLEOTIDE SEQUENCE [LARGE SCALE GENOMIC DNA]</scope>
    <source>
        <strain evidence="3 4">DB1703</strain>
    </source>
</reference>
<dbReference type="SUPFAM" id="SSF52540">
    <property type="entry name" value="P-loop containing nucleoside triphosphate hydrolases"/>
    <property type="match status" value="1"/>
</dbReference>
<proteinExistence type="predicted"/>
<dbReference type="EMBL" id="JABEPP010000004">
    <property type="protein sequence ID" value="NNM73843.1"/>
    <property type="molecule type" value="Genomic_DNA"/>
</dbReference>
<evidence type="ECO:0000313" key="3">
    <source>
        <dbReference type="EMBL" id="NNM73843.1"/>
    </source>
</evidence>
<dbReference type="Pfam" id="PF05621">
    <property type="entry name" value="TniB"/>
    <property type="match status" value="1"/>
</dbReference>
<dbReference type="RefSeq" id="WP_171219291.1">
    <property type="nucleotide sequence ID" value="NZ_JABEPP010000004.1"/>
</dbReference>
<sequence>MSNSALSHKERAERAALPAAARQTIIKQMFVGHDRFEEATKQVRAFHMPVEGGVHDTGSLFALAGESRAGKTYVLKRYAREFPVEQGETGLMRRVVYVDLPVACNERGFVERIAAALNVGRATKMNTEALFGNILIGFQEQGTELLLLDEVQEALSPQRPAALRGCQGYLRKMLDLGSMNIVAAGLMETYALMEADAQLEGRGLLPHHIVLPYTWENKEDRAGFRLLCDYIDARLPFLEKSGLGSQWCSARLHWVSDGLIGRLKAFVFRAASYALNESAPKIETAHLVRAWDLVKPVGTTFNPFRDDLSGAPRRRTPEQGTATSGATR</sequence>
<evidence type="ECO:0000256" key="1">
    <source>
        <dbReference type="SAM" id="MobiDB-lite"/>
    </source>
</evidence>
<feature type="compositionally biased region" description="Polar residues" evidence="1">
    <location>
        <begin position="318"/>
        <end position="328"/>
    </location>
</feature>
<dbReference type="Proteomes" id="UP000564885">
    <property type="component" value="Unassembled WGS sequence"/>
</dbReference>
<accession>A0A849IIS2</accession>
<dbReference type="InterPro" id="IPR003593">
    <property type="entry name" value="AAA+_ATPase"/>
</dbReference>
<organism evidence="3 4">
    <name type="scientific">Enterovirga aerilata</name>
    <dbReference type="NCBI Taxonomy" id="2730920"/>
    <lineage>
        <taxon>Bacteria</taxon>
        <taxon>Pseudomonadati</taxon>
        <taxon>Pseudomonadota</taxon>
        <taxon>Alphaproteobacteria</taxon>
        <taxon>Hyphomicrobiales</taxon>
        <taxon>Methylobacteriaceae</taxon>
        <taxon>Enterovirga</taxon>
    </lineage>
</organism>
<dbReference type="InterPro" id="IPR027417">
    <property type="entry name" value="P-loop_NTPase"/>
</dbReference>
<gene>
    <name evidence="3" type="ORF">HJG44_15780</name>
</gene>
<dbReference type="SMART" id="SM00382">
    <property type="entry name" value="AAA"/>
    <property type="match status" value="1"/>
</dbReference>
<protein>
    <submittedName>
        <fullName evidence="3">AAA family ATPase</fullName>
    </submittedName>
</protein>
<dbReference type="InterPro" id="IPR008868">
    <property type="entry name" value="TniB"/>
</dbReference>
<dbReference type="Gene3D" id="3.40.50.300">
    <property type="entry name" value="P-loop containing nucleotide triphosphate hydrolases"/>
    <property type="match status" value="1"/>
</dbReference>
<feature type="region of interest" description="Disordered" evidence="1">
    <location>
        <begin position="304"/>
        <end position="328"/>
    </location>
</feature>
<feature type="domain" description="AAA+ ATPase" evidence="2">
    <location>
        <begin position="57"/>
        <end position="211"/>
    </location>
</feature>
<evidence type="ECO:0000313" key="4">
    <source>
        <dbReference type="Proteomes" id="UP000564885"/>
    </source>
</evidence>
<keyword evidence="4" id="KW-1185">Reference proteome</keyword>
<evidence type="ECO:0000259" key="2">
    <source>
        <dbReference type="SMART" id="SM00382"/>
    </source>
</evidence>
<comment type="caution">
    <text evidence="3">The sequence shown here is derived from an EMBL/GenBank/DDBJ whole genome shotgun (WGS) entry which is preliminary data.</text>
</comment>
<name>A0A849IIS2_9HYPH</name>
<dbReference type="AlphaFoldDB" id="A0A849IIS2"/>